<keyword evidence="4 8" id="KW-0472">Membrane</keyword>
<evidence type="ECO:0000256" key="7">
    <source>
        <dbReference type="ARBA" id="ARBA00023288"/>
    </source>
</evidence>
<dbReference type="PANTHER" id="PTHR30203:SF25">
    <property type="entry name" value="OUTER MEMBRANE PROTEIN-RELATED"/>
    <property type="match status" value="1"/>
</dbReference>
<keyword evidence="2 8" id="KW-1134">Transmembrane beta strand</keyword>
<evidence type="ECO:0000256" key="2">
    <source>
        <dbReference type="ARBA" id="ARBA00022452"/>
    </source>
</evidence>
<dbReference type="SUPFAM" id="SSF56954">
    <property type="entry name" value="Outer membrane efflux proteins (OEP)"/>
    <property type="match status" value="1"/>
</dbReference>
<keyword evidence="3 8" id="KW-0812">Transmembrane</keyword>
<evidence type="ECO:0000256" key="6">
    <source>
        <dbReference type="ARBA" id="ARBA00023237"/>
    </source>
</evidence>
<keyword evidence="10" id="KW-1185">Reference proteome</keyword>
<dbReference type="RefSeq" id="WP_186685932.1">
    <property type="nucleotide sequence ID" value="NZ_CP077093.1"/>
</dbReference>
<reference evidence="9 10" key="1">
    <citation type="journal article" date="2020" name="Microorganisms">
        <title>Reliable Identification of Environmental Pseudomonas Isolates Using the rpoD Gene.</title>
        <authorList>
            <consortium name="The Broad Institute Genome Sequencing Platform"/>
            <person name="Girard L."/>
            <person name="Lood C."/>
            <person name="Rokni-Zadeh H."/>
            <person name="van Noort V."/>
            <person name="Lavigne R."/>
            <person name="De Mot R."/>
        </authorList>
    </citation>
    <scope>NUCLEOTIDE SEQUENCE [LARGE SCALE GENOMIC DNA]</scope>
    <source>
        <strain evidence="9 10">RW8P3</strain>
    </source>
</reference>
<evidence type="ECO:0000256" key="8">
    <source>
        <dbReference type="RuleBase" id="RU362097"/>
    </source>
</evidence>
<dbReference type="AlphaFoldDB" id="A0A9E6PG37"/>
<evidence type="ECO:0000313" key="9">
    <source>
        <dbReference type="EMBL" id="QXI25833.1"/>
    </source>
</evidence>
<keyword evidence="5 8" id="KW-0564">Palmitate</keyword>
<evidence type="ECO:0000256" key="3">
    <source>
        <dbReference type="ARBA" id="ARBA00022692"/>
    </source>
</evidence>
<evidence type="ECO:0000313" key="10">
    <source>
        <dbReference type="Proteomes" id="UP000634530"/>
    </source>
</evidence>
<protein>
    <submittedName>
        <fullName evidence="9">Efflux transporter outer membrane subunit</fullName>
    </submittedName>
</protein>
<keyword evidence="7 8" id="KW-0449">Lipoprotein</keyword>
<name>A0A9E6PG37_9PSED</name>
<organism evidence="9 10">
    <name type="scientific">Pseudomonas vanderleydeniana</name>
    <dbReference type="NCBI Taxonomy" id="2745495"/>
    <lineage>
        <taxon>Bacteria</taxon>
        <taxon>Pseudomonadati</taxon>
        <taxon>Pseudomonadota</taxon>
        <taxon>Gammaproteobacteria</taxon>
        <taxon>Pseudomonadales</taxon>
        <taxon>Pseudomonadaceae</taxon>
        <taxon>Pseudomonas</taxon>
    </lineage>
</organism>
<keyword evidence="6" id="KW-0998">Cell outer membrane</keyword>
<comment type="similarity">
    <text evidence="1 8">Belongs to the outer membrane factor (OMF) (TC 1.B.17) family.</text>
</comment>
<dbReference type="Proteomes" id="UP000634530">
    <property type="component" value="Chromosome"/>
</dbReference>
<dbReference type="NCBIfam" id="TIGR01845">
    <property type="entry name" value="outer_NodT"/>
    <property type="match status" value="1"/>
</dbReference>
<dbReference type="InterPro" id="IPR010131">
    <property type="entry name" value="MdtP/NodT-like"/>
</dbReference>
<dbReference type="KEGG" id="pvw:HU752_017825"/>
<evidence type="ECO:0000256" key="1">
    <source>
        <dbReference type="ARBA" id="ARBA00007613"/>
    </source>
</evidence>
<dbReference type="GO" id="GO:0009279">
    <property type="term" value="C:cell outer membrane"/>
    <property type="evidence" value="ECO:0007669"/>
    <property type="project" value="UniProtKB-SubCell"/>
</dbReference>
<dbReference type="PROSITE" id="PS51257">
    <property type="entry name" value="PROKAR_LIPOPROTEIN"/>
    <property type="match status" value="1"/>
</dbReference>
<dbReference type="InterPro" id="IPR003423">
    <property type="entry name" value="OMP_efflux"/>
</dbReference>
<reference evidence="9 10" key="2">
    <citation type="journal article" date="2021" name="Microorganisms">
        <title>The Ever-Expanding Pseudomonas Genus: Description of 43 New Species and Partition of the Pseudomonas putida Group.</title>
        <authorList>
            <person name="Girard L."/>
            <person name="Lood C."/>
            <person name="Hofte M."/>
            <person name="Vandamme P."/>
            <person name="Rokni-Zadeh H."/>
            <person name="van Noort V."/>
            <person name="Lavigne R."/>
            <person name="De Mot R."/>
        </authorList>
    </citation>
    <scope>NUCLEOTIDE SEQUENCE [LARGE SCALE GENOMIC DNA]</scope>
    <source>
        <strain evidence="9 10">RW8P3</strain>
    </source>
</reference>
<dbReference type="GO" id="GO:0015562">
    <property type="term" value="F:efflux transmembrane transporter activity"/>
    <property type="evidence" value="ECO:0007669"/>
    <property type="project" value="InterPro"/>
</dbReference>
<dbReference type="Gene3D" id="1.20.1600.10">
    <property type="entry name" value="Outer membrane efflux proteins (OEP)"/>
    <property type="match status" value="1"/>
</dbReference>
<dbReference type="Pfam" id="PF02321">
    <property type="entry name" value="OEP"/>
    <property type="match status" value="2"/>
</dbReference>
<evidence type="ECO:0000256" key="5">
    <source>
        <dbReference type="ARBA" id="ARBA00023139"/>
    </source>
</evidence>
<dbReference type="PANTHER" id="PTHR30203">
    <property type="entry name" value="OUTER MEMBRANE CATION EFFLUX PROTEIN"/>
    <property type="match status" value="1"/>
</dbReference>
<proteinExistence type="inferred from homology"/>
<accession>A0A9E6PG37</accession>
<gene>
    <name evidence="9" type="ORF">HU752_017825</name>
</gene>
<comment type="subcellular location">
    <subcellularLocation>
        <location evidence="8">Cell outer membrane</location>
        <topology evidence="8">Lipid-anchor</topology>
    </subcellularLocation>
</comment>
<sequence>MRGYLCLLAFAGLGACSVGPDFTKPAAHLPDAWTDAPQDVRSHAAAQAIDAQWWRQFNDPLLSELVERAAQANFDVRTANQRLLQSRAARQVAGGDELPSVAANGSYQRKRNSAVGLMDSSGNSGKSPFELWGLGLDASWEIDLWGHVRRDLEGADAAVDLSRAQRDGVLLSVAAETANDYLRLRGTQARLQVARQNLEIARQSRDLTQTRYDNGVTTQLDTANAAAQVADIEARLPLLEAQQAHLVNALSYLLGEQPGSLGARLLPAAPIPLPPPRVPVGLPSQLAQRRPDIQQAEAALHRATAAIGVAKADFYPRVSLGGGFGFQTLKGSDIGGWDARQWSFGPSLYLPIFQGGRLTGTLELREHQQQEAALNYQRTVLGAWHEVDNALTDYSAEQRHHAALEEAVKQNQIALANARQRYREGAVDFINVLGVQRALIANQSELADSSTSVSTNLVQLYKALGGGWPQPAKDL</sequence>
<evidence type="ECO:0000256" key="4">
    <source>
        <dbReference type="ARBA" id="ARBA00023136"/>
    </source>
</evidence>
<dbReference type="Gene3D" id="2.20.200.10">
    <property type="entry name" value="Outer membrane efflux proteins (OEP)"/>
    <property type="match status" value="1"/>
</dbReference>
<dbReference type="EMBL" id="CP077093">
    <property type="protein sequence ID" value="QXI25833.1"/>
    <property type="molecule type" value="Genomic_DNA"/>
</dbReference>